<dbReference type="Proteomes" id="UP000677234">
    <property type="component" value="Chromosome"/>
</dbReference>
<dbReference type="AlphaFoldDB" id="A0A7T5EHK1"/>
<sequence length="342" mass="37219">MKKWTKTLIMMSLAAALAACGSQPAAPGKEEGSAQPEKAAAEPVELTLALDWYPNAVHSFLYAAEEQGYFRDENLKVNLQMPSDANDPLRMVGAGKVDMAISYQPQVVQARSEDIGVVSIAALVRHPLNVIMTRKDSGLDSPEKLAGKNIGYPSVPLDESIVRTVVKEAGGDDSGLSFTDIGFDIIPALTAKKVDAVVGGYINHEQVILEKHGVPVHVIKPSDFGVPDYYELVIATSDDTLAKKEEALAAFLRAAAKGQAYVQEHKEEVLTSLLAKQAKEFPLEEDVETRSLDILLPLMDAGSEPFGSQSAESYQKLIDWMLQEKLIAKEVKPEDVMRNLTK</sequence>
<dbReference type="GO" id="GO:0009228">
    <property type="term" value="P:thiamine biosynthetic process"/>
    <property type="evidence" value="ECO:0007669"/>
    <property type="project" value="InterPro"/>
</dbReference>
<evidence type="ECO:0000313" key="6">
    <source>
        <dbReference type="Proteomes" id="UP000677234"/>
    </source>
</evidence>
<name>A0A7T5EHK1_9BACL</name>
<keyword evidence="6" id="KW-1185">Reference proteome</keyword>
<evidence type="ECO:0000313" key="5">
    <source>
        <dbReference type="Proteomes" id="UP000595847"/>
    </source>
</evidence>
<dbReference type="Gene3D" id="3.40.190.10">
    <property type="entry name" value="Periplasmic binding protein-like II"/>
    <property type="match status" value="2"/>
</dbReference>
<dbReference type="Proteomes" id="UP000595847">
    <property type="component" value="Chromosome"/>
</dbReference>
<dbReference type="PROSITE" id="PS51257">
    <property type="entry name" value="PROKAR_LIPOPROTEIN"/>
    <property type="match status" value="1"/>
</dbReference>
<organism evidence="3 5">
    <name type="scientific">Brevibacillus composti</name>
    <dbReference type="NCBI Taxonomy" id="2796470"/>
    <lineage>
        <taxon>Bacteria</taxon>
        <taxon>Bacillati</taxon>
        <taxon>Bacillota</taxon>
        <taxon>Bacilli</taxon>
        <taxon>Bacillales</taxon>
        <taxon>Paenibacillaceae</taxon>
        <taxon>Brevibacillus</taxon>
    </lineage>
</organism>
<accession>A0A7T5EHK1</accession>
<keyword evidence="1" id="KW-0732">Signal</keyword>
<dbReference type="Pfam" id="PF09084">
    <property type="entry name" value="NMT1"/>
    <property type="match status" value="1"/>
</dbReference>
<dbReference type="KEGG" id="bcop:JD108_12090"/>
<dbReference type="EMBL" id="CP066308">
    <property type="protein sequence ID" value="QQE72698.1"/>
    <property type="molecule type" value="Genomic_DNA"/>
</dbReference>
<evidence type="ECO:0000313" key="4">
    <source>
        <dbReference type="EMBL" id="QUO39776.1"/>
    </source>
</evidence>
<evidence type="ECO:0000256" key="1">
    <source>
        <dbReference type="SAM" id="SignalP"/>
    </source>
</evidence>
<dbReference type="PANTHER" id="PTHR31528">
    <property type="entry name" value="4-AMINO-5-HYDROXYMETHYL-2-METHYLPYRIMIDINE PHOSPHATE SYNTHASE THI11-RELATED"/>
    <property type="match status" value="1"/>
</dbReference>
<dbReference type="InterPro" id="IPR015168">
    <property type="entry name" value="SsuA/THI5"/>
</dbReference>
<feature type="signal peptide" evidence="1">
    <location>
        <begin position="1"/>
        <end position="25"/>
    </location>
</feature>
<reference evidence="4" key="2">
    <citation type="submission" date="2021-04" db="EMBL/GenBank/DDBJ databases">
        <title>Brevibacillus composti FJAT-54423, complete genome.</title>
        <authorList>
            <person name="Tang R."/>
        </authorList>
    </citation>
    <scope>NUCLEOTIDE SEQUENCE</scope>
    <source>
        <strain evidence="4">FJAT-54424</strain>
    </source>
</reference>
<protein>
    <submittedName>
        <fullName evidence="3">ABC transporter substrate-binding protein</fullName>
    </submittedName>
</protein>
<feature type="domain" description="SsuA/THI5-like" evidence="2">
    <location>
        <begin position="55"/>
        <end position="268"/>
    </location>
</feature>
<feature type="chain" id="PRO_5032783043" evidence="1">
    <location>
        <begin position="26"/>
        <end position="342"/>
    </location>
</feature>
<evidence type="ECO:0000313" key="3">
    <source>
        <dbReference type="EMBL" id="QQE72698.1"/>
    </source>
</evidence>
<gene>
    <name evidence="3" type="ORF">JD108_12090</name>
    <name evidence="4" type="ORF">KDJ56_12035</name>
</gene>
<dbReference type="RefSeq" id="WP_198826331.1">
    <property type="nucleotide sequence ID" value="NZ_CP066308.1"/>
</dbReference>
<reference evidence="3 5" key="1">
    <citation type="submission" date="2020-12" db="EMBL/GenBank/DDBJ databases">
        <title>strain FJAT-54423T represents a novel species of the genus Brevibacillus.</title>
        <authorList>
            <person name="Tang R."/>
        </authorList>
    </citation>
    <scope>NUCLEOTIDE SEQUENCE [LARGE SCALE GENOMIC DNA]</scope>
    <source>
        <strain evidence="3 5">FJAT-54423</strain>
    </source>
</reference>
<proteinExistence type="predicted"/>
<dbReference type="EMBL" id="CP073708">
    <property type="protein sequence ID" value="QUO39776.1"/>
    <property type="molecule type" value="Genomic_DNA"/>
</dbReference>
<dbReference type="InterPro" id="IPR027939">
    <property type="entry name" value="NMT1/THI5"/>
</dbReference>
<dbReference type="PANTHER" id="PTHR31528:SF3">
    <property type="entry name" value="THIAMINE BIOSYNTHESIS PROTEIN HI_0357-RELATED"/>
    <property type="match status" value="1"/>
</dbReference>
<evidence type="ECO:0000259" key="2">
    <source>
        <dbReference type="Pfam" id="PF09084"/>
    </source>
</evidence>
<dbReference type="SUPFAM" id="SSF53850">
    <property type="entry name" value="Periplasmic binding protein-like II"/>
    <property type="match status" value="1"/>
</dbReference>